<organism evidence="6">
    <name type="scientific">Schizophyllum commune (strain H4-8 / FGSC 9210)</name>
    <name type="common">Split gill fungus</name>
    <dbReference type="NCBI Taxonomy" id="578458"/>
    <lineage>
        <taxon>Eukaryota</taxon>
        <taxon>Fungi</taxon>
        <taxon>Dikarya</taxon>
        <taxon>Basidiomycota</taxon>
        <taxon>Agaricomycotina</taxon>
        <taxon>Agaricomycetes</taxon>
        <taxon>Agaricomycetidae</taxon>
        <taxon>Agaricales</taxon>
        <taxon>Schizophyllaceae</taxon>
        <taxon>Schizophyllum</taxon>
    </lineage>
</organism>
<dbReference type="RefSeq" id="XP_003036991.1">
    <property type="nucleotide sequence ID" value="XM_003036945.1"/>
</dbReference>
<dbReference type="STRING" id="578458.D8PM23"/>
<dbReference type="GO" id="GO:0019433">
    <property type="term" value="P:triglyceride catabolic process"/>
    <property type="evidence" value="ECO:0007669"/>
    <property type="project" value="TreeGrafter"/>
</dbReference>
<evidence type="ECO:0000256" key="2">
    <source>
        <dbReference type="ARBA" id="ARBA00022857"/>
    </source>
</evidence>
<dbReference type="PROSITE" id="PS00061">
    <property type="entry name" value="ADH_SHORT"/>
    <property type="match status" value="1"/>
</dbReference>
<dbReference type="InterPro" id="IPR020904">
    <property type="entry name" value="Sc_DH/Rdtase_CS"/>
</dbReference>
<dbReference type="OMA" id="TKLMSPD"/>
<protein>
    <submittedName>
        <fullName evidence="5">Uncharacterized protein</fullName>
    </submittedName>
</protein>
<evidence type="ECO:0000313" key="5">
    <source>
        <dbReference type="EMBL" id="EFJ02089.1"/>
    </source>
</evidence>
<keyword evidence="3" id="KW-0560">Oxidoreductase</keyword>
<dbReference type="GO" id="GO:0000140">
    <property type="term" value="F:acylglycerone-phosphate reductase (NADP+) activity"/>
    <property type="evidence" value="ECO:0007669"/>
    <property type="project" value="TreeGrafter"/>
</dbReference>
<dbReference type="GO" id="GO:0004806">
    <property type="term" value="F:triacylglycerol lipase activity"/>
    <property type="evidence" value="ECO:0007669"/>
    <property type="project" value="TreeGrafter"/>
</dbReference>
<dbReference type="EMBL" id="GL377302">
    <property type="protein sequence ID" value="EFJ02089.1"/>
    <property type="molecule type" value="Genomic_DNA"/>
</dbReference>
<sequence length="289" mass="31521">MATDTRKTVLITGCSEKSIGDALAREFFARGFRVFATSRSLETMESLEKDGIETIKLDITDDEDIQQVASEISKRTGGTLDILVNNAGISYSSAVADADMAKVRQLFDINVIGHYAVTRAFIPLLIKADRSTVLFTSSLSSIIYLPYNAAYGASKAAINALADTLRVELAPFGVRVVSLLTGMVVSNLAPRLNIDEVFPEGSIYKPVEHGFRDVFAKGTKDSTPTDVYAKAVVDEALKKSPAPWFWTAALSRLGWFLSVFAWRGSFDGIVSKQYGLDKLAETVRAQKKA</sequence>
<dbReference type="Gene3D" id="3.40.50.720">
    <property type="entry name" value="NAD(P)-binding Rossmann-like Domain"/>
    <property type="match status" value="1"/>
</dbReference>
<dbReference type="GO" id="GO:0005783">
    <property type="term" value="C:endoplasmic reticulum"/>
    <property type="evidence" value="ECO:0007669"/>
    <property type="project" value="TreeGrafter"/>
</dbReference>
<dbReference type="OrthoDB" id="2102561at2759"/>
<dbReference type="KEGG" id="scm:SCHCO_02488364"/>
<dbReference type="InterPro" id="IPR002347">
    <property type="entry name" value="SDR_fam"/>
</dbReference>
<evidence type="ECO:0000256" key="1">
    <source>
        <dbReference type="ARBA" id="ARBA00006484"/>
    </source>
</evidence>
<dbReference type="GeneID" id="9589003"/>
<name>D8PM23_SCHCM</name>
<accession>D8PM23</accession>
<gene>
    <name evidence="5" type="ORF">SCHCODRAFT_255281</name>
</gene>
<evidence type="ECO:0000313" key="6">
    <source>
        <dbReference type="Proteomes" id="UP000007431"/>
    </source>
</evidence>
<dbReference type="PANTHER" id="PTHR44169">
    <property type="entry name" value="NADPH-DEPENDENT 1-ACYLDIHYDROXYACETONE PHOSPHATE REDUCTASE"/>
    <property type="match status" value="1"/>
</dbReference>
<dbReference type="CDD" id="cd05374">
    <property type="entry name" value="17beta-HSD-like_SDR_c"/>
    <property type="match status" value="1"/>
</dbReference>
<keyword evidence="2" id="KW-0521">NADP</keyword>
<dbReference type="eggNOG" id="KOG1209">
    <property type="taxonomic scope" value="Eukaryota"/>
</dbReference>
<dbReference type="GO" id="GO:0006654">
    <property type="term" value="P:phosphatidic acid biosynthetic process"/>
    <property type="evidence" value="ECO:0007669"/>
    <property type="project" value="TreeGrafter"/>
</dbReference>
<dbReference type="AlphaFoldDB" id="D8PM23"/>
<dbReference type="PANTHER" id="PTHR44169:SF6">
    <property type="entry name" value="NADPH-DEPENDENT 1-ACYLDIHYDROXYACETONE PHOSPHATE REDUCTASE"/>
    <property type="match status" value="1"/>
</dbReference>
<dbReference type="HOGENOM" id="CLU_010194_2_9_1"/>
<proteinExistence type="inferred from homology"/>
<reference evidence="5 6" key="1">
    <citation type="journal article" date="2010" name="Nat. Biotechnol.">
        <title>Genome sequence of the model mushroom Schizophyllum commune.</title>
        <authorList>
            <person name="Ohm R.A."/>
            <person name="de Jong J.F."/>
            <person name="Lugones L.G."/>
            <person name="Aerts A."/>
            <person name="Kothe E."/>
            <person name="Stajich J.E."/>
            <person name="de Vries R.P."/>
            <person name="Record E."/>
            <person name="Levasseur A."/>
            <person name="Baker S.E."/>
            <person name="Bartholomew K.A."/>
            <person name="Coutinho P.M."/>
            <person name="Erdmann S."/>
            <person name="Fowler T.J."/>
            <person name="Gathman A.C."/>
            <person name="Lombard V."/>
            <person name="Henrissat B."/>
            <person name="Knabe N."/>
            <person name="Kuees U."/>
            <person name="Lilly W.W."/>
            <person name="Lindquist E."/>
            <person name="Lucas S."/>
            <person name="Magnuson J.K."/>
            <person name="Piumi F."/>
            <person name="Raudaskoski M."/>
            <person name="Salamov A."/>
            <person name="Schmutz J."/>
            <person name="Schwarze F.W.M.R."/>
            <person name="vanKuyk P.A."/>
            <person name="Horton J.S."/>
            <person name="Grigoriev I.V."/>
            <person name="Woesten H.A.B."/>
        </authorList>
    </citation>
    <scope>NUCLEOTIDE SEQUENCE [LARGE SCALE GENOMIC DNA]</scope>
    <source>
        <strain evidence="6">H4-8 / FGSC 9210</strain>
    </source>
</reference>
<dbReference type="InterPro" id="IPR036291">
    <property type="entry name" value="NAD(P)-bd_dom_sf"/>
</dbReference>
<evidence type="ECO:0000256" key="4">
    <source>
        <dbReference type="RuleBase" id="RU000363"/>
    </source>
</evidence>
<dbReference type="PRINTS" id="PR00081">
    <property type="entry name" value="GDHRDH"/>
</dbReference>
<dbReference type="InParanoid" id="D8PM23"/>
<dbReference type="VEuPathDB" id="FungiDB:SCHCODRAFT_02488364"/>
<comment type="similarity">
    <text evidence="1 4">Belongs to the short-chain dehydrogenases/reductases (SDR) family.</text>
</comment>
<keyword evidence="6" id="KW-1185">Reference proteome</keyword>
<evidence type="ECO:0000256" key="3">
    <source>
        <dbReference type="ARBA" id="ARBA00023002"/>
    </source>
</evidence>
<dbReference type="SUPFAM" id="SSF51735">
    <property type="entry name" value="NAD(P)-binding Rossmann-fold domains"/>
    <property type="match status" value="1"/>
</dbReference>
<dbReference type="FunCoup" id="D8PM23">
    <property type="interactions" value="115"/>
</dbReference>
<dbReference type="Proteomes" id="UP000007431">
    <property type="component" value="Unassembled WGS sequence"/>
</dbReference>
<dbReference type="Pfam" id="PF00106">
    <property type="entry name" value="adh_short"/>
    <property type="match status" value="1"/>
</dbReference>
<dbReference type="GO" id="GO:0005811">
    <property type="term" value="C:lipid droplet"/>
    <property type="evidence" value="ECO:0007669"/>
    <property type="project" value="TreeGrafter"/>
</dbReference>
<dbReference type="PRINTS" id="PR00080">
    <property type="entry name" value="SDRFAMILY"/>
</dbReference>